<evidence type="ECO:0000313" key="3">
    <source>
        <dbReference type="Proteomes" id="UP001595803"/>
    </source>
</evidence>
<reference evidence="3" key="1">
    <citation type="journal article" date="2019" name="Int. J. Syst. Evol. Microbiol.">
        <title>The Global Catalogue of Microorganisms (GCM) 10K type strain sequencing project: providing services to taxonomists for standard genome sequencing and annotation.</title>
        <authorList>
            <consortium name="The Broad Institute Genomics Platform"/>
            <consortium name="The Broad Institute Genome Sequencing Center for Infectious Disease"/>
            <person name="Wu L."/>
            <person name="Ma J."/>
        </authorList>
    </citation>
    <scope>NUCLEOTIDE SEQUENCE [LARGE SCALE GENOMIC DNA]</scope>
    <source>
        <strain evidence="3">CCTCC AB 2017081</strain>
    </source>
</reference>
<organism evidence="2 3">
    <name type="scientific">Deinococcus rufus</name>
    <dbReference type="NCBI Taxonomy" id="2136097"/>
    <lineage>
        <taxon>Bacteria</taxon>
        <taxon>Thermotogati</taxon>
        <taxon>Deinococcota</taxon>
        <taxon>Deinococci</taxon>
        <taxon>Deinococcales</taxon>
        <taxon>Deinococcaceae</taxon>
        <taxon>Deinococcus</taxon>
    </lineage>
</organism>
<feature type="signal peptide" evidence="1">
    <location>
        <begin position="1"/>
        <end position="21"/>
    </location>
</feature>
<proteinExistence type="predicted"/>
<protein>
    <submittedName>
        <fullName evidence="2">Uncharacterized protein</fullName>
    </submittedName>
</protein>
<evidence type="ECO:0000256" key="1">
    <source>
        <dbReference type="SAM" id="SignalP"/>
    </source>
</evidence>
<accession>A0ABV7Z626</accession>
<gene>
    <name evidence="2" type="ORF">ACFOSB_08520</name>
</gene>
<dbReference type="Proteomes" id="UP001595803">
    <property type="component" value="Unassembled WGS sequence"/>
</dbReference>
<sequence>MNKLILFASLPLAALFTQVHAAPMSVPQGEIVTDAAGGGSMTYAEFYTESAWQSVVIPVEVAGRLGDLQRLQLSVQGLPSNVHAALMPEESLRQVGFRIWRLDRSQRVDQVGLFTLTNPVNHFSYTFQATVLGASE</sequence>
<keyword evidence="3" id="KW-1185">Reference proteome</keyword>
<evidence type="ECO:0000313" key="2">
    <source>
        <dbReference type="EMBL" id="MFC3832896.1"/>
    </source>
</evidence>
<name>A0ABV7Z626_9DEIO</name>
<dbReference type="EMBL" id="JBHRZG010000009">
    <property type="protein sequence ID" value="MFC3832896.1"/>
    <property type="molecule type" value="Genomic_DNA"/>
</dbReference>
<dbReference type="RefSeq" id="WP_322474785.1">
    <property type="nucleotide sequence ID" value="NZ_JBHRZG010000009.1"/>
</dbReference>
<feature type="chain" id="PRO_5047303169" evidence="1">
    <location>
        <begin position="22"/>
        <end position="136"/>
    </location>
</feature>
<comment type="caution">
    <text evidence="2">The sequence shown here is derived from an EMBL/GenBank/DDBJ whole genome shotgun (WGS) entry which is preliminary data.</text>
</comment>
<keyword evidence="1" id="KW-0732">Signal</keyword>